<accession>A0AAD3SLP4</accession>
<dbReference type="AlphaFoldDB" id="A0AAD3SLP4"/>
<organism evidence="6 7">
    <name type="scientific">Nepenthes gracilis</name>
    <name type="common">Slender pitcher plant</name>
    <dbReference type="NCBI Taxonomy" id="150966"/>
    <lineage>
        <taxon>Eukaryota</taxon>
        <taxon>Viridiplantae</taxon>
        <taxon>Streptophyta</taxon>
        <taxon>Embryophyta</taxon>
        <taxon>Tracheophyta</taxon>
        <taxon>Spermatophyta</taxon>
        <taxon>Magnoliopsida</taxon>
        <taxon>eudicotyledons</taxon>
        <taxon>Gunneridae</taxon>
        <taxon>Pentapetalae</taxon>
        <taxon>Caryophyllales</taxon>
        <taxon>Nepenthaceae</taxon>
        <taxon>Nepenthes</taxon>
    </lineage>
</organism>
<keyword evidence="3" id="KW-0804">Transcription</keyword>
<dbReference type="InterPro" id="IPR014476">
    <property type="entry name" value="AHL15-29"/>
</dbReference>
<dbReference type="PROSITE" id="PS51742">
    <property type="entry name" value="PPC"/>
    <property type="match status" value="1"/>
</dbReference>
<gene>
    <name evidence="6" type="ORF">Nepgr_014871</name>
</gene>
<dbReference type="SUPFAM" id="SSF117856">
    <property type="entry name" value="AF0104/ALDC/Ptd012-like"/>
    <property type="match status" value="1"/>
</dbReference>
<feature type="compositionally biased region" description="Polar residues" evidence="4">
    <location>
        <begin position="1"/>
        <end position="11"/>
    </location>
</feature>
<evidence type="ECO:0000259" key="5">
    <source>
        <dbReference type="PROSITE" id="PS51742"/>
    </source>
</evidence>
<evidence type="ECO:0000256" key="2">
    <source>
        <dbReference type="ARBA" id="ARBA00023125"/>
    </source>
</evidence>
<keyword evidence="7" id="KW-1185">Reference proteome</keyword>
<dbReference type="PANTHER" id="PTHR31100">
    <property type="entry name" value="AT-HOOK MOTIF NUCLEAR-LOCALIZED PROTEIN 15"/>
    <property type="match status" value="1"/>
</dbReference>
<protein>
    <recommendedName>
        <fullName evidence="5">PPC domain-containing protein</fullName>
    </recommendedName>
</protein>
<keyword evidence="2" id="KW-0238">DNA-binding</keyword>
<keyword evidence="1" id="KW-0805">Transcription regulation</keyword>
<feature type="region of interest" description="Disordered" evidence="4">
    <location>
        <begin position="1"/>
        <end position="95"/>
    </location>
</feature>
<proteinExistence type="predicted"/>
<dbReference type="GO" id="GO:0005634">
    <property type="term" value="C:nucleus"/>
    <property type="evidence" value="ECO:0007669"/>
    <property type="project" value="TreeGrafter"/>
</dbReference>
<dbReference type="CDD" id="cd11378">
    <property type="entry name" value="DUF296"/>
    <property type="match status" value="1"/>
</dbReference>
<evidence type="ECO:0000256" key="3">
    <source>
        <dbReference type="ARBA" id="ARBA00023163"/>
    </source>
</evidence>
<dbReference type="GO" id="GO:0003700">
    <property type="term" value="F:DNA-binding transcription factor activity"/>
    <property type="evidence" value="ECO:0007669"/>
    <property type="project" value="TreeGrafter"/>
</dbReference>
<feature type="compositionally biased region" description="Low complexity" evidence="4">
    <location>
        <begin position="37"/>
        <end position="48"/>
    </location>
</feature>
<evidence type="ECO:0000313" key="6">
    <source>
        <dbReference type="EMBL" id="GMH13030.1"/>
    </source>
</evidence>
<feature type="region of interest" description="Disordered" evidence="4">
    <location>
        <begin position="235"/>
        <end position="305"/>
    </location>
</feature>
<reference evidence="6" key="1">
    <citation type="submission" date="2023-05" db="EMBL/GenBank/DDBJ databases">
        <title>Nepenthes gracilis genome sequencing.</title>
        <authorList>
            <person name="Fukushima K."/>
        </authorList>
    </citation>
    <scope>NUCLEOTIDE SEQUENCE</scope>
    <source>
        <strain evidence="6">SING2019-196</strain>
    </source>
</reference>
<dbReference type="InterPro" id="IPR005175">
    <property type="entry name" value="PPC_dom"/>
</dbReference>
<name>A0AAD3SLP4_NEPGR</name>
<dbReference type="EMBL" id="BSYO01000012">
    <property type="protein sequence ID" value="GMH13030.1"/>
    <property type="molecule type" value="Genomic_DNA"/>
</dbReference>
<feature type="domain" description="PPC" evidence="5">
    <location>
        <begin position="100"/>
        <end position="243"/>
    </location>
</feature>
<dbReference type="GO" id="GO:0003680">
    <property type="term" value="F:minor groove of adenine-thymine-rich DNA binding"/>
    <property type="evidence" value="ECO:0007669"/>
    <property type="project" value="InterPro"/>
</dbReference>
<dbReference type="Proteomes" id="UP001279734">
    <property type="component" value="Unassembled WGS sequence"/>
</dbReference>
<comment type="caution">
    <text evidence="6">The sequence shown here is derived from an EMBL/GenBank/DDBJ whole genome shotgun (WGS) entry which is preliminary data.</text>
</comment>
<dbReference type="Gene3D" id="3.30.1330.80">
    <property type="entry name" value="Hypothetical protein, similar to alpha- acetolactate decarboxylase, domain 2"/>
    <property type="match status" value="1"/>
</dbReference>
<dbReference type="Pfam" id="PF03479">
    <property type="entry name" value="PCC"/>
    <property type="match status" value="1"/>
</dbReference>
<dbReference type="PANTHER" id="PTHR31100:SF63">
    <property type="entry name" value="AT-HOOK MOTIF NUCLEAR-LOCALIZED PROTEIN"/>
    <property type="match status" value="1"/>
</dbReference>
<feature type="compositionally biased region" description="Polar residues" evidence="4">
    <location>
        <begin position="49"/>
        <end position="64"/>
    </location>
</feature>
<evidence type="ECO:0000313" key="7">
    <source>
        <dbReference type="Proteomes" id="UP001279734"/>
    </source>
</evidence>
<sequence>MADFSLSQALAHTSDDDEEEEHHSPPQTIITPVMLTSIGSASRSSSKSRMNNAHLSRNPPSSATDMIAPAAESSGRKPRGRPPGSKNKPKPPIYITKETEPSVKTHQLEIRSGLDIVEMIQKFSIKNQVGVNVMNGFGSVSNVMLRHPVIPGQSITLSGTFDLLSVSGVFLGSSTCNSKEKSPGGSSCLTVFLAGNAGQVFGGTVMGTVVAAGNVVLNVSTFGNYEFHRLSPDEFDESDHGFDAKPNVGPGHRTEGSATRPATGGVPTAIHGGGGGGPCANPDHISSHSPHDAVNWAPTARSPHF</sequence>
<evidence type="ECO:0000256" key="1">
    <source>
        <dbReference type="ARBA" id="ARBA00023015"/>
    </source>
</evidence>
<evidence type="ECO:0000256" key="4">
    <source>
        <dbReference type="SAM" id="MobiDB-lite"/>
    </source>
</evidence>